<evidence type="ECO:0000259" key="5">
    <source>
        <dbReference type="PROSITE" id="PS50893"/>
    </source>
</evidence>
<dbReference type="FunFam" id="3.40.50.300:FF:000425">
    <property type="entry name" value="Probable ABC transporter, ATP-binding subunit"/>
    <property type="match status" value="1"/>
</dbReference>
<dbReference type="GO" id="GO:0016887">
    <property type="term" value="F:ATP hydrolysis activity"/>
    <property type="evidence" value="ECO:0007669"/>
    <property type="project" value="InterPro"/>
</dbReference>
<reference evidence="6" key="1">
    <citation type="submission" date="2018-05" db="EMBL/GenBank/DDBJ databases">
        <authorList>
            <person name="Lanie J.A."/>
            <person name="Ng W.-L."/>
            <person name="Kazmierczak K.M."/>
            <person name="Andrzejewski T.M."/>
            <person name="Davidsen T.M."/>
            <person name="Wayne K.J."/>
            <person name="Tettelin H."/>
            <person name="Glass J.I."/>
            <person name="Rusch D."/>
            <person name="Podicherti R."/>
            <person name="Tsui H.-C.T."/>
            <person name="Winkler M.E."/>
        </authorList>
    </citation>
    <scope>NUCLEOTIDE SEQUENCE</scope>
</reference>
<dbReference type="Pfam" id="PF00005">
    <property type="entry name" value="ABC_tran"/>
    <property type="match status" value="1"/>
</dbReference>
<dbReference type="InterPro" id="IPR017871">
    <property type="entry name" value="ABC_transporter-like_CS"/>
</dbReference>
<dbReference type="AlphaFoldDB" id="A0A381R429"/>
<name>A0A381R429_9ZZZZ</name>
<evidence type="ECO:0000313" key="6">
    <source>
        <dbReference type="EMBL" id="SUZ86280.1"/>
    </source>
</evidence>
<evidence type="ECO:0000256" key="3">
    <source>
        <dbReference type="ARBA" id="ARBA00022741"/>
    </source>
</evidence>
<gene>
    <name evidence="6" type="ORF">METZ01_LOCUS39134</name>
</gene>
<evidence type="ECO:0000256" key="1">
    <source>
        <dbReference type="ARBA" id="ARBA00005417"/>
    </source>
</evidence>
<dbReference type="Gene3D" id="3.40.50.300">
    <property type="entry name" value="P-loop containing nucleotide triphosphate hydrolases"/>
    <property type="match status" value="1"/>
</dbReference>
<dbReference type="EMBL" id="UINC01001673">
    <property type="protein sequence ID" value="SUZ86280.1"/>
    <property type="molecule type" value="Genomic_DNA"/>
</dbReference>
<proteinExistence type="inferred from homology"/>
<keyword evidence="2" id="KW-0813">Transport</keyword>
<dbReference type="SUPFAM" id="SSF52540">
    <property type="entry name" value="P-loop containing nucleoside triphosphate hydrolases"/>
    <property type="match status" value="1"/>
</dbReference>
<dbReference type="InterPro" id="IPR027417">
    <property type="entry name" value="P-loop_NTPase"/>
</dbReference>
<keyword evidence="4" id="KW-0067">ATP-binding</keyword>
<protein>
    <recommendedName>
        <fullName evidence="5">ABC transporter domain-containing protein</fullName>
    </recommendedName>
</protein>
<dbReference type="InterPro" id="IPR003439">
    <property type="entry name" value="ABC_transporter-like_ATP-bd"/>
</dbReference>
<sequence>MIKLEQLTKAYGDRNVVDQLSLTVKRSELVVLLGTSGCGKTTTLKMINRLIEPTAGSVCIDGVDISHFERHELRRKIGYVFQQVGLFPHMTITENVGVTLSLLGWSDTRIHKRVVEVLELVELDPGVMRNRYPTTLSGGEQQRVGFARALAAEPSLMLLDEPFGALDPITRDRLQISFSRIRQQLSLTAIFVTHDFTEALVLADRIVVMREGCIVQIGTPRDLITKPIDGFVKRMVSTPIRQAKVVEALLASGGAV</sequence>
<dbReference type="InterPro" id="IPR003593">
    <property type="entry name" value="AAA+_ATPase"/>
</dbReference>
<evidence type="ECO:0000256" key="2">
    <source>
        <dbReference type="ARBA" id="ARBA00022448"/>
    </source>
</evidence>
<dbReference type="PROSITE" id="PS50893">
    <property type="entry name" value="ABC_TRANSPORTER_2"/>
    <property type="match status" value="1"/>
</dbReference>
<dbReference type="PROSITE" id="PS00211">
    <property type="entry name" value="ABC_TRANSPORTER_1"/>
    <property type="match status" value="1"/>
</dbReference>
<evidence type="ECO:0000256" key="4">
    <source>
        <dbReference type="ARBA" id="ARBA00022840"/>
    </source>
</evidence>
<keyword evidence="3" id="KW-0547">Nucleotide-binding</keyword>
<comment type="similarity">
    <text evidence="1">Belongs to the ABC transporter superfamily.</text>
</comment>
<dbReference type="SMART" id="SM00382">
    <property type="entry name" value="AAA"/>
    <property type="match status" value="1"/>
</dbReference>
<dbReference type="PANTHER" id="PTHR43117">
    <property type="entry name" value="OSMOPROTECTANT IMPORT ATP-BINDING PROTEIN OSMV"/>
    <property type="match status" value="1"/>
</dbReference>
<dbReference type="GO" id="GO:0005524">
    <property type="term" value="F:ATP binding"/>
    <property type="evidence" value="ECO:0007669"/>
    <property type="project" value="UniProtKB-KW"/>
</dbReference>
<feature type="domain" description="ABC transporter" evidence="5">
    <location>
        <begin position="2"/>
        <end position="236"/>
    </location>
</feature>
<accession>A0A381R429</accession>
<organism evidence="6">
    <name type="scientific">marine metagenome</name>
    <dbReference type="NCBI Taxonomy" id="408172"/>
    <lineage>
        <taxon>unclassified sequences</taxon>
        <taxon>metagenomes</taxon>
        <taxon>ecological metagenomes</taxon>
    </lineage>
</organism>
<dbReference type="PANTHER" id="PTHR43117:SF4">
    <property type="entry name" value="OSMOPROTECTANT IMPORT ATP-BINDING PROTEIN OSMV"/>
    <property type="match status" value="1"/>
</dbReference>